<dbReference type="VEuPathDB" id="FungiDB:SCODWIG_01558"/>
<accession>A0A376B526</accession>
<proteinExistence type="inferred from homology"/>
<dbReference type="GO" id="GO:0009272">
    <property type="term" value="P:fungal-type cell wall biogenesis"/>
    <property type="evidence" value="ECO:0007669"/>
    <property type="project" value="UniProtKB-ARBA"/>
</dbReference>
<protein>
    <submittedName>
        <fullName evidence="9">Related to Sporulation-specific mitogen-activated protein kinase SMK1</fullName>
    </submittedName>
</protein>
<evidence type="ECO:0000256" key="3">
    <source>
        <dbReference type="ARBA" id="ARBA00022741"/>
    </source>
</evidence>
<comment type="similarity">
    <text evidence="7">Belongs to the protein kinase superfamily.</text>
</comment>
<keyword evidence="5 6" id="KW-0067">ATP-binding</keyword>
<evidence type="ECO:0000256" key="5">
    <source>
        <dbReference type="ARBA" id="ARBA00022840"/>
    </source>
</evidence>
<dbReference type="InterPro" id="IPR017441">
    <property type="entry name" value="Protein_kinase_ATP_BS"/>
</dbReference>
<keyword evidence="4 9" id="KW-0418">Kinase</keyword>
<keyword evidence="2" id="KW-0808">Transferase</keyword>
<keyword evidence="3 6" id="KW-0547">Nucleotide-binding</keyword>
<organism evidence="9 10">
    <name type="scientific">Saccharomycodes ludwigii</name>
    <dbReference type="NCBI Taxonomy" id="36035"/>
    <lineage>
        <taxon>Eukaryota</taxon>
        <taxon>Fungi</taxon>
        <taxon>Dikarya</taxon>
        <taxon>Ascomycota</taxon>
        <taxon>Saccharomycotina</taxon>
        <taxon>Saccharomycetes</taxon>
        <taxon>Saccharomycodales</taxon>
        <taxon>Saccharomycodaceae</taxon>
        <taxon>Saccharomycodes</taxon>
    </lineage>
</organism>
<dbReference type="PROSITE" id="PS50011">
    <property type="entry name" value="PROTEIN_KINASE_DOM"/>
    <property type="match status" value="1"/>
</dbReference>
<dbReference type="Gene3D" id="3.30.200.20">
    <property type="entry name" value="Phosphorylase Kinase, domain 1"/>
    <property type="match status" value="1"/>
</dbReference>
<dbReference type="EMBL" id="UFAJ01000206">
    <property type="protein sequence ID" value="SSD59797.1"/>
    <property type="molecule type" value="Genomic_DNA"/>
</dbReference>
<dbReference type="InterPro" id="IPR050117">
    <property type="entry name" value="MAPK"/>
</dbReference>
<evidence type="ECO:0000313" key="9">
    <source>
        <dbReference type="EMBL" id="SSD59797.1"/>
    </source>
</evidence>
<keyword evidence="10" id="KW-1185">Reference proteome</keyword>
<dbReference type="Gene3D" id="1.10.510.10">
    <property type="entry name" value="Transferase(Phosphotransferase) domain 1"/>
    <property type="match status" value="1"/>
</dbReference>
<evidence type="ECO:0000256" key="1">
    <source>
        <dbReference type="ARBA" id="ARBA00022527"/>
    </source>
</evidence>
<dbReference type="Proteomes" id="UP000262825">
    <property type="component" value="Unassembled WGS sequence"/>
</dbReference>
<evidence type="ECO:0000313" key="10">
    <source>
        <dbReference type="Proteomes" id="UP000262825"/>
    </source>
</evidence>
<evidence type="ECO:0000259" key="8">
    <source>
        <dbReference type="PROSITE" id="PS50011"/>
    </source>
</evidence>
<evidence type="ECO:0000256" key="7">
    <source>
        <dbReference type="RuleBase" id="RU000304"/>
    </source>
</evidence>
<dbReference type="Pfam" id="PF00069">
    <property type="entry name" value="Pkinase"/>
    <property type="match status" value="1"/>
</dbReference>
<reference evidence="10" key="1">
    <citation type="submission" date="2018-06" db="EMBL/GenBank/DDBJ databases">
        <authorList>
            <person name="Guldener U."/>
        </authorList>
    </citation>
    <scope>NUCLEOTIDE SEQUENCE [LARGE SCALE GENOMIC DNA]</scope>
    <source>
        <strain evidence="10">UTAD17</strain>
    </source>
</reference>
<feature type="binding site" evidence="6">
    <location>
        <position position="120"/>
    </location>
    <ligand>
        <name>ATP</name>
        <dbReference type="ChEBI" id="CHEBI:30616"/>
    </ligand>
</feature>
<evidence type="ECO:0000256" key="4">
    <source>
        <dbReference type="ARBA" id="ARBA00022777"/>
    </source>
</evidence>
<name>A0A376B526_9ASCO</name>
<feature type="domain" description="Protein kinase" evidence="8">
    <location>
        <begin position="87"/>
        <end position="397"/>
    </location>
</feature>
<dbReference type="InterPro" id="IPR011009">
    <property type="entry name" value="Kinase-like_dom_sf"/>
</dbReference>
<dbReference type="GO" id="GO:0005524">
    <property type="term" value="F:ATP binding"/>
    <property type="evidence" value="ECO:0007669"/>
    <property type="project" value="UniProtKB-UniRule"/>
</dbReference>
<gene>
    <name evidence="9" type="ORF">SCODWIG_01558</name>
</gene>
<dbReference type="SMART" id="SM00220">
    <property type="entry name" value="S_TKc"/>
    <property type="match status" value="1"/>
</dbReference>
<dbReference type="FunFam" id="1.10.510.10:FF:000040">
    <property type="entry name" value="Mitogen-activated protein kinase"/>
    <property type="match status" value="1"/>
</dbReference>
<evidence type="ECO:0000256" key="2">
    <source>
        <dbReference type="ARBA" id="ARBA00022679"/>
    </source>
</evidence>
<dbReference type="InterPro" id="IPR008271">
    <property type="entry name" value="Ser/Thr_kinase_AS"/>
</dbReference>
<dbReference type="GO" id="GO:0004674">
    <property type="term" value="F:protein serine/threonine kinase activity"/>
    <property type="evidence" value="ECO:0007669"/>
    <property type="project" value="UniProtKB-KW"/>
</dbReference>
<evidence type="ECO:0000256" key="6">
    <source>
        <dbReference type="PROSITE-ProRule" id="PRU10141"/>
    </source>
</evidence>
<dbReference type="AlphaFoldDB" id="A0A376B526"/>
<sequence>MKQTLGSNKQLINSTNIGKTRGTFIGKNKNATPNAPKRTSALTNTVGKNNNILVTSINTSDIIIQDVSDVNKFTVYEKANFLVPSRYEIKFILGKGSYGTVCSAIDNKDHVQPVPLAIKKVTNIFTREILLKRAIRELKFMRYFKGHKNIINLIDLEIVTVMPYDGLYCFQELVDYDLARVIHSSVQFSEFHIKKFFYQILCGLKYIHSADVIHRDLKPGNILCTIQGTLKICDFGLARGVAPKYFPDNSSEQNGNGTSYALKTRHITNYVATRWYRAPELMLSNKKYTKAIDLWACGCILAEFYGRKPIFIGNDQMHQISEIVKVLGTPNKDIIIKYGSHVAWEIFCPPKPQYRKVPWSNIYSYAQPDGLDLIDKLLKWDPNARLTVEEAIEHEFLQDFRDKSEEPVCSKGAFNFAYEYEHMSLTALKQYLFEEVCNFKKEMKGIGKNAIYK</sequence>
<dbReference type="PANTHER" id="PTHR24055">
    <property type="entry name" value="MITOGEN-ACTIVATED PROTEIN KINASE"/>
    <property type="match status" value="1"/>
</dbReference>
<keyword evidence="1 7" id="KW-0723">Serine/threonine-protein kinase</keyword>
<dbReference type="PROSITE" id="PS00107">
    <property type="entry name" value="PROTEIN_KINASE_ATP"/>
    <property type="match status" value="1"/>
</dbReference>
<dbReference type="PROSITE" id="PS00108">
    <property type="entry name" value="PROTEIN_KINASE_ST"/>
    <property type="match status" value="1"/>
</dbReference>
<dbReference type="SUPFAM" id="SSF56112">
    <property type="entry name" value="Protein kinase-like (PK-like)"/>
    <property type="match status" value="1"/>
</dbReference>
<dbReference type="InterPro" id="IPR000719">
    <property type="entry name" value="Prot_kinase_dom"/>
</dbReference>